<protein>
    <submittedName>
        <fullName evidence="1">Uncharacterized protein</fullName>
    </submittedName>
</protein>
<organism evidence="1 2">
    <name type="scientific">Pistacia atlantica</name>
    <dbReference type="NCBI Taxonomy" id="434234"/>
    <lineage>
        <taxon>Eukaryota</taxon>
        <taxon>Viridiplantae</taxon>
        <taxon>Streptophyta</taxon>
        <taxon>Embryophyta</taxon>
        <taxon>Tracheophyta</taxon>
        <taxon>Spermatophyta</taxon>
        <taxon>Magnoliopsida</taxon>
        <taxon>eudicotyledons</taxon>
        <taxon>Gunneridae</taxon>
        <taxon>Pentapetalae</taxon>
        <taxon>rosids</taxon>
        <taxon>malvids</taxon>
        <taxon>Sapindales</taxon>
        <taxon>Anacardiaceae</taxon>
        <taxon>Pistacia</taxon>
    </lineage>
</organism>
<evidence type="ECO:0000313" key="1">
    <source>
        <dbReference type="EMBL" id="KAJ0092657.1"/>
    </source>
</evidence>
<comment type="caution">
    <text evidence="1">The sequence shown here is derived from an EMBL/GenBank/DDBJ whole genome shotgun (WGS) entry which is preliminary data.</text>
</comment>
<dbReference type="Proteomes" id="UP001164250">
    <property type="component" value="Chromosome 7"/>
</dbReference>
<gene>
    <name evidence="1" type="ORF">Patl1_26017</name>
</gene>
<accession>A0ACC1B113</accession>
<keyword evidence="2" id="KW-1185">Reference proteome</keyword>
<dbReference type="EMBL" id="CM047903">
    <property type="protein sequence ID" value="KAJ0092657.1"/>
    <property type="molecule type" value="Genomic_DNA"/>
</dbReference>
<name>A0ACC1B113_9ROSI</name>
<reference evidence="2" key="1">
    <citation type="journal article" date="2023" name="G3 (Bethesda)">
        <title>Genome assembly and association tests identify interacting loci associated with vigor, precocity, and sex in interspecific pistachio rootstocks.</title>
        <authorList>
            <person name="Palmer W."/>
            <person name="Jacygrad E."/>
            <person name="Sagayaradj S."/>
            <person name="Cavanaugh K."/>
            <person name="Han R."/>
            <person name="Bertier L."/>
            <person name="Beede B."/>
            <person name="Kafkas S."/>
            <person name="Golino D."/>
            <person name="Preece J."/>
            <person name="Michelmore R."/>
        </authorList>
    </citation>
    <scope>NUCLEOTIDE SEQUENCE [LARGE SCALE GENOMIC DNA]</scope>
</reference>
<evidence type="ECO:0000313" key="2">
    <source>
        <dbReference type="Proteomes" id="UP001164250"/>
    </source>
</evidence>
<sequence>MMPSSRKESQQMGVLQEVEF</sequence>
<proteinExistence type="predicted"/>